<dbReference type="InterPro" id="IPR035104">
    <property type="entry name" value="Ribosomal_protein_S1-like"/>
</dbReference>
<dbReference type="InterPro" id="IPR012340">
    <property type="entry name" value="NA-bd_OB-fold"/>
</dbReference>
<dbReference type="AlphaFoldDB" id="A0A1Z1MCL3"/>
<keyword evidence="2" id="KW-0687">Ribonucleoprotein</keyword>
<dbReference type="GO" id="GO:0003676">
    <property type="term" value="F:nucleic acid binding"/>
    <property type="evidence" value="ECO:0007669"/>
    <property type="project" value="InterPro"/>
</dbReference>
<feature type="domain" description="S1 motif" evidence="1">
    <location>
        <begin position="111"/>
        <end position="177"/>
    </location>
</feature>
<dbReference type="SMART" id="SM00316">
    <property type="entry name" value="S1"/>
    <property type="match status" value="3"/>
</dbReference>
<dbReference type="InterPro" id="IPR052757">
    <property type="entry name" value="Ribosomal_protein_S1"/>
</dbReference>
<evidence type="ECO:0000313" key="2">
    <source>
        <dbReference type="EMBL" id="ARW63612.1"/>
    </source>
</evidence>
<accession>A0A1Z1MCL3</accession>
<dbReference type="SUPFAM" id="SSF50249">
    <property type="entry name" value="Nucleic acid-binding proteins"/>
    <property type="match status" value="3"/>
</dbReference>
<dbReference type="PANTHER" id="PTHR47559:SF1">
    <property type="entry name" value="OS03G0844900 PROTEIN"/>
    <property type="match status" value="1"/>
</dbReference>
<dbReference type="PRINTS" id="PR00681">
    <property type="entry name" value="RIBOSOMALS1"/>
</dbReference>
<dbReference type="Gene3D" id="2.40.50.140">
    <property type="entry name" value="Nucleic acid-binding proteins"/>
    <property type="match status" value="3"/>
</dbReference>
<dbReference type="GO" id="GO:0005840">
    <property type="term" value="C:ribosome"/>
    <property type="evidence" value="ECO:0007669"/>
    <property type="project" value="UniProtKB-KW"/>
</dbReference>
<dbReference type="GeneID" id="33357010"/>
<sequence>MNKEKKKDTFGKILERYQYILSNGDIVAGTVIHEEKKGFLVDIGTNTAGYLPKEEVAINLKKQNNEHLLLLNTTRDFFLITHNVNSQQYIISIKRLDYIRAWKRIKQIYLEDIVFNLRIQYLNRGGIITSLEGIQGFIPKSHISVINEEINLTKNMHIKCKFLTTNENKNQLILSNKSANLALSKHKFKLGELIYGKIMMLKSYGLFINIHNIKALLHVSEMGSINLNKINTIFKIGSFIKVKVIHLNTKQGQVSVSFKNIK</sequence>
<dbReference type="PROSITE" id="PS50126">
    <property type="entry name" value="S1"/>
    <property type="match status" value="3"/>
</dbReference>
<evidence type="ECO:0000259" key="1">
    <source>
        <dbReference type="PROSITE" id="PS50126"/>
    </source>
</evidence>
<dbReference type="Pfam" id="PF00575">
    <property type="entry name" value="S1"/>
    <property type="match status" value="3"/>
</dbReference>
<dbReference type="InterPro" id="IPR003029">
    <property type="entry name" value="S1_domain"/>
</dbReference>
<feature type="domain" description="S1 motif" evidence="1">
    <location>
        <begin position="24"/>
        <end position="94"/>
    </location>
</feature>
<gene>
    <name evidence="2" type="primary">rps1</name>
</gene>
<organism evidence="2">
    <name type="scientific">Polysiphonia urceolata</name>
    <name type="common">Red alga</name>
    <name type="synonym">Conferva urceolata</name>
    <dbReference type="NCBI Taxonomy" id="173545"/>
    <lineage>
        <taxon>Eukaryota</taxon>
        <taxon>Rhodophyta</taxon>
        <taxon>Florideophyceae</taxon>
        <taxon>Rhodymeniophycidae</taxon>
        <taxon>Ceramiales</taxon>
        <taxon>Rhodomelaceae</taxon>
        <taxon>Polysiphonioideae</taxon>
        <taxon>Polysiphonia</taxon>
    </lineage>
</organism>
<dbReference type="RefSeq" id="YP_009395050.1">
    <property type="nucleotide sequence ID" value="NC_035275.1"/>
</dbReference>
<keyword evidence="2" id="KW-0150">Chloroplast</keyword>
<keyword evidence="2" id="KW-0934">Plastid</keyword>
<dbReference type="EMBL" id="MF101428">
    <property type="protein sequence ID" value="ARW63612.1"/>
    <property type="molecule type" value="Genomic_DNA"/>
</dbReference>
<proteinExistence type="predicted"/>
<keyword evidence="2" id="KW-0689">Ribosomal protein</keyword>
<geneLocation type="chloroplast" evidence="2"/>
<reference evidence="2" key="1">
    <citation type="journal article" date="2017" name="J. Phycol.">
        <title>Analysis of chloroplast genomes and a supermatrix inform reclassification of the Rhodomelaceae (Rhodophyta).</title>
        <authorList>
            <person name="Diaz-Tapia P."/>
            <person name="Maggs C.A."/>
            <person name="West J.A."/>
            <person name="Verbruggen H."/>
        </authorList>
    </citation>
    <scope>NUCLEOTIDE SEQUENCE</scope>
    <source>
        <strain evidence="2">PD550</strain>
    </source>
</reference>
<feature type="domain" description="S1 motif" evidence="1">
    <location>
        <begin position="191"/>
        <end position="259"/>
    </location>
</feature>
<name>A0A1Z1MCL3_POLUR</name>
<protein>
    <submittedName>
        <fullName evidence="2">Ribosomal protein S1</fullName>
    </submittedName>
</protein>
<dbReference type="PANTHER" id="PTHR47559">
    <property type="entry name" value="OS03G0844900 PROTEIN"/>
    <property type="match status" value="1"/>
</dbReference>